<accession>A0ABR3QPZ4</accession>
<reference evidence="7 8" key="1">
    <citation type="submission" date="2024-02" db="EMBL/GenBank/DDBJ databases">
        <title>De novo assembly and annotation of 12 fungi associated with fruit tree decline syndrome in Ontario, Canada.</title>
        <authorList>
            <person name="Sulman M."/>
            <person name="Ellouze W."/>
            <person name="Ilyukhin E."/>
        </authorList>
    </citation>
    <scope>NUCLEOTIDE SEQUENCE [LARGE SCALE GENOMIC DNA]</scope>
    <source>
        <strain evidence="7 8">M97-236</strain>
    </source>
</reference>
<protein>
    <recommendedName>
        <fullName evidence="6">C2H2-type domain-containing protein</fullName>
    </recommendedName>
</protein>
<feature type="region of interest" description="Disordered" evidence="5">
    <location>
        <begin position="1"/>
        <end position="48"/>
    </location>
</feature>
<feature type="domain" description="C2H2-type" evidence="6">
    <location>
        <begin position="314"/>
        <end position="338"/>
    </location>
</feature>
<dbReference type="Pfam" id="PF00096">
    <property type="entry name" value="zf-C2H2"/>
    <property type="match status" value="1"/>
</dbReference>
<dbReference type="SMART" id="SM00355">
    <property type="entry name" value="ZnF_C2H2"/>
    <property type="match status" value="2"/>
</dbReference>
<feature type="compositionally biased region" description="Polar residues" evidence="5">
    <location>
        <begin position="244"/>
        <end position="253"/>
    </location>
</feature>
<evidence type="ECO:0000256" key="2">
    <source>
        <dbReference type="ARBA" id="ARBA00022771"/>
    </source>
</evidence>
<dbReference type="EMBL" id="JAKIXB020000038">
    <property type="protein sequence ID" value="KAL1594063.1"/>
    <property type="molecule type" value="Genomic_DNA"/>
</dbReference>
<dbReference type="InterPro" id="IPR013087">
    <property type="entry name" value="Znf_C2H2_type"/>
</dbReference>
<feature type="domain" description="C2H2-type" evidence="6">
    <location>
        <begin position="283"/>
        <end position="313"/>
    </location>
</feature>
<feature type="region of interest" description="Disordered" evidence="5">
    <location>
        <begin position="82"/>
        <end position="109"/>
    </location>
</feature>
<keyword evidence="3" id="KW-0862">Zinc</keyword>
<feature type="region of interest" description="Disordered" evidence="5">
    <location>
        <begin position="373"/>
        <end position="400"/>
    </location>
</feature>
<evidence type="ECO:0000256" key="4">
    <source>
        <dbReference type="PROSITE-ProRule" id="PRU00042"/>
    </source>
</evidence>
<proteinExistence type="predicted"/>
<dbReference type="PROSITE" id="PS50157">
    <property type="entry name" value="ZINC_FINGER_C2H2_2"/>
    <property type="match status" value="2"/>
</dbReference>
<dbReference type="InterPro" id="IPR036236">
    <property type="entry name" value="Znf_C2H2_sf"/>
</dbReference>
<evidence type="ECO:0000256" key="1">
    <source>
        <dbReference type="ARBA" id="ARBA00022723"/>
    </source>
</evidence>
<organism evidence="7 8">
    <name type="scientific">Nothophoma quercina</name>
    <dbReference type="NCBI Taxonomy" id="749835"/>
    <lineage>
        <taxon>Eukaryota</taxon>
        <taxon>Fungi</taxon>
        <taxon>Dikarya</taxon>
        <taxon>Ascomycota</taxon>
        <taxon>Pezizomycotina</taxon>
        <taxon>Dothideomycetes</taxon>
        <taxon>Pleosporomycetidae</taxon>
        <taxon>Pleosporales</taxon>
        <taxon>Pleosporineae</taxon>
        <taxon>Didymellaceae</taxon>
        <taxon>Nothophoma</taxon>
    </lineage>
</organism>
<feature type="region of interest" description="Disordered" evidence="5">
    <location>
        <begin position="224"/>
        <end position="266"/>
    </location>
</feature>
<gene>
    <name evidence="7" type="ORF">SLS59_009094</name>
</gene>
<dbReference type="PANTHER" id="PTHR23235:SF127">
    <property type="entry name" value="TRANSCRIPTION FACTOR, PUTATIVE (AFU_ORTHOLOGUE AFUA_3G09820)-RELATED"/>
    <property type="match status" value="1"/>
</dbReference>
<keyword evidence="1" id="KW-0479">Metal-binding</keyword>
<sequence length="400" mass="45393">MEQQNYASYVPSPYPNMMDLPVSHQPFRSASNGPTTPDSRQQPFDEGSYFGTVPLELLNIPVSRAAESSLDPWLLDIPGTASPDSSRLSMSPSQGVATPPSDSFYPPPYPDQLQLEAYQLLEQPQPVRSCSTSHPNWVNSAVNWQRAYPQSDIWATQPFVAQPWTSNSHESYVPSNMVTVTSNNASTSNDALNPYSPYDYTTEAQIPQMQNFQTQTVADATLGDTNADEDLSDEDSDWSEEASNYSEETSLSKPKSKTRSPRPHIDRWTVPVNSVQRSDTRGYVCNEPHCDGSFVRPEHLRRHVKSKHIPHRDFPCAIPGCTTRFSRGDNLRDHYWTHLQRGGRAGKNKKYTLAQLREMLGPKEKKIIRKLRQKHRNHMDKERLKKQRASRPAYAQQSLF</sequence>
<keyword evidence="2 4" id="KW-0863">Zinc-finger</keyword>
<dbReference type="SUPFAM" id="SSF57667">
    <property type="entry name" value="beta-beta-alpha zinc fingers"/>
    <property type="match status" value="2"/>
</dbReference>
<comment type="caution">
    <text evidence="7">The sequence shown here is derived from an EMBL/GenBank/DDBJ whole genome shotgun (WGS) entry which is preliminary data.</text>
</comment>
<feature type="compositionally biased region" description="Low complexity" evidence="5">
    <location>
        <begin position="82"/>
        <end position="104"/>
    </location>
</feature>
<evidence type="ECO:0000256" key="5">
    <source>
        <dbReference type="SAM" id="MobiDB-lite"/>
    </source>
</evidence>
<keyword evidence="8" id="KW-1185">Reference proteome</keyword>
<evidence type="ECO:0000256" key="3">
    <source>
        <dbReference type="ARBA" id="ARBA00022833"/>
    </source>
</evidence>
<evidence type="ECO:0000313" key="8">
    <source>
        <dbReference type="Proteomes" id="UP001521222"/>
    </source>
</evidence>
<dbReference type="PROSITE" id="PS00028">
    <property type="entry name" value="ZINC_FINGER_C2H2_1"/>
    <property type="match status" value="2"/>
</dbReference>
<feature type="compositionally biased region" description="Acidic residues" evidence="5">
    <location>
        <begin position="226"/>
        <end position="240"/>
    </location>
</feature>
<feature type="compositionally biased region" description="Basic residues" evidence="5">
    <location>
        <begin position="373"/>
        <end position="389"/>
    </location>
</feature>
<name>A0ABR3QPZ4_9PLEO</name>
<evidence type="ECO:0000259" key="6">
    <source>
        <dbReference type="PROSITE" id="PS50157"/>
    </source>
</evidence>
<dbReference type="Gene3D" id="3.30.160.60">
    <property type="entry name" value="Classic Zinc Finger"/>
    <property type="match status" value="2"/>
</dbReference>
<evidence type="ECO:0000313" key="7">
    <source>
        <dbReference type="EMBL" id="KAL1594063.1"/>
    </source>
</evidence>
<feature type="compositionally biased region" description="Polar residues" evidence="5">
    <location>
        <begin position="26"/>
        <end position="42"/>
    </location>
</feature>
<dbReference type="Proteomes" id="UP001521222">
    <property type="component" value="Unassembled WGS sequence"/>
</dbReference>
<dbReference type="PANTHER" id="PTHR23235">
    <property type="entry name" value="KRUEPPEL-LIKE TRANSCRIPTION FACTOR"/>
    <property type="match status" value="1"/>
</dbReference>